<proteinExistence type="predicted"/>
<evidence type="ECO:0008006" key="3">
    <source>
        <dbReference type="Google" id="ProtNLM"/>
    </source>
</evidence>
<dbReference type="AlphaFoldDB" id="A0A0F9YX54"/>
<comment type="caution">
    <text evidence="1">The sequence shown here is derived from an EMBL/GenBank/DDBJ whole genome shotgun (WGS) entry which is preliminary data.</text>
</comment>
<name>A0A0F9YX54_9BACT</name>
<dbReference type="Proteomes" id="UP000034803">
    <property type="component" value="Unassembled WGS sequence"/>
</dbReference>
<dbReference type="InterPro" id="IPR029063">
    <property type="entry name" value="SAM-dependent_MTases_sf"/>
</dbReference>
<dbReference type="EMBL" id="LBOI01000018">
    <property type="protein sequence ID" value="KKP31026.1"/>
    <property type="molecule type" value="Genomic_DNA"/>
</dbReference>
<evidence type="ECO:0000313" key="1">
    <source>
        <dbReference type="EMBL" id="KKP31026.1"/>
    </source>
</evidence>
<gene>
    <name evidence="1" type="ORF">UR21_C0018G0017</name>
</gene>
<accession>A0A0F9YX54</accession>
<evidence type="ECO:0000313" key="2">
    <source>
        <dbReference type="Proteomes" id="UP000034803"/>
    </source>
</evidence>
<reference evidence="1 2" key="1">
    <citation type="journal article" date="2015" name="Nature">
        <title>rRNA introns, odd ribosomes, and small enigmatic genomes across a large radiation of phyla.</title>
        <authorList>
            <person name="Brown C.T."/>
            <person name="Hug L.A."/>
            <person name="Thomas B.C."/>
            <person name="Sharon I."/>
            <person name="Castelle C.J."/>
            <person name="Singh A."/>
            <person name="Wilkins M.J."/>
            <person name="Williams K.H."/>
            <person name="Banfield J.F."/>
        </authorList>
    </citation>
    <scope>NUCLEOTIDE SEQUENCE [LARGE SCALE GENOMIC DNA]</scope>
</reference>
<organism evidence="1 2">
    <name type="scientific">Candidatus Woesebacteria bacterium GW2011_GWC2_31_9</name>
    <dbReference type="NCBI Taxonomy" id="1618586"/>
    <lineage>
        <taxon>Bacteria</taxon>
        <taxon>Candidatus Woeseibacteriota</taxon>
    </lineage>
</organism>
<dbReference type="SUPFAM" id="SSF53335">
    <property type="entry name" value="S-adenosyl-L-methionine-dependent methyltransferases"/>
    <property type="match status" value="1"/>
</dbReference>
<sequence>MVKEVIKSLHINKSSQIIDATLGTGGHSQAIINLGGI</sequence>
<dbReference type="Gene3D" id="3.40.50.150">
    <property type="entry name" value="Vaccinia Virus protein VP39"/>
    <property type="match status" value="1"/>
</dbReference>
<protein>
    <recommendedName>
        <fullName evidence="3">Ribosomal RNA small subunit methyltransferase H</fullName>
    </recommendedName>
</protein>